<organism evidence="1 2">
    <name type="scientific">Solanum tuberosum</name>
    <name type="common">Potato</name>
    <dbReference type="NCBI Taxonomy" id="4113"/>
    <lineage>
        <taxon>Eukaryota</taxon>
        <taxon>Viridiplantae</taxon>
        <taxon>Streptophyta</taxon>
        <taxon>Embryophyta</taxon>
        <taxon>Tracheophyta</taxon>
        <taxon>Spermatophyta</taxon>
        <taxon>Magnoliopsida</taxon>
        <taxon>eudicotyledons</taxon>
        <taxon>Gunneridae</taxon>
        <taxon>Pentapetalae</taxon>
        <taxon>asterids</taxon>
        <taxon>lamiids</taxon>
        <taxon>Solanales</taxon>
        <taxon>Solanaceae</taxon>
        <taxon>Solanoideae</taxon>
        <taxon>Solaneae</taxon>
        <taxon>Solanum</taxon>
    </lineage>
</organism>
<dbReference type="EnsemblPlants" id="PGSC0003DMT400095364">
    <property type="protein sequence ID" value="PGSC0003DMT400095364"/>
    <property type="gene ID" value="PGSC0003DMG400044935"/>
</dbReference>
<protein>
    <submittedName>
        <fullName evidence="1">Gag-pol polyprotein</fullName>
    </submittedName>
</protein>
<dbReference type="PaxDb" id="4113-PGSC0003DMT400095364"/>
<dbReference type="Proteomes" id="UP000011115">
    <property type="component" value="Unassembled WGS sequence"/>
</dbReference>
<evidence type="ECO:0000313" key="1">
    <source>
        <dbReference type="EnsemblPlants" id="PGSC0003DMT400095364"/>
    </source>
</evidence>
<dbReference type="AlphaFoldDB" id="M1DW52"/>
<name>M1DW52_SOLTU</name>
<sequence>MIKFVMGVSDLVVNECRSAMLIPCMNISRLMVHAEQIEEQKLKQVNREVKRARTNDGNSSNDPGAILFFVTPFVAMKFEILPEVLIKPFSVSTPVGESVVAKSVYTSCPISLSYKVTLVNLIELDMLDFDVILGMDWLHACFTSIDCRTQVQAMTAQDNREVVVPVSPNVAIAETRVREFTRMNTPNFHDSKVKEDPQEFIDESYKLLMIMGVMSVENAELAAYQHKGIAQV</sequence>
<accession>M1DW52</accession>
<dbReference type="Pfam" id="PF08284">
    <property type="entry name" value="RVP_2"/>
    <property type="match status" value="1"/>
</dbReference>
<reference evidence="2" key="1">
    <citation type="journal article" date="2011" name="Nature">
        <title>Genome sequence and analysis of the tuber crop potato.</title>
        <authorList>
            <consortium name="The Potato Genome Sequencing Consortium"/>
        </authorList>
    </citation>
    <scope>NUCLEOTIDE SEQUENCE [LARGE SCALE GENOMIC DNA]</scope>
    <source>
        <strain evidence="2">cv. DM1-3 516 R44</strain>
    </source>
</reference>
<proteinExistence type="predicted"/>
<dbReference type="Gene3D" id="2.40.70.10">
    <property type="entry name" value="Acid Proteases"/>
    <property type="match status" value="1"/>
</dbReference>
<dbReference type="InParanoid" id="M1DW52"/>
<dbReference type="InterPro" id="IPR021109">
    <property type="entry name" value="Peptidase_aspartic_dom_sf"/>
</dbReference>
<dbReference type="CDD" id="cd00303">
    <property type="entry name" value="retropepsin_like"/>
    <property type="match status" value="1"/>
</dbReference>
<dbReference type="Gramene" id="PGSC0003DMT400095364">
    <property type="protein sequence ID" value="PGSC0003DMT400095364"/>
    <property type="gene ID" value="PGSC0003DMG400044935"/>
</dbReference>
<reference evidence="1" key="2">
    <citation type="submission" date="2015-06" db="UniProtKB">
        <authorList>
            <consortium name="EnsemblPlants"/>
        </authorList>
    </citation>
    <scope>IDENTIFICATION</scope>
    <source>
        <strain evidence="1">DM1-3 516 R44</strain>
    </source>
</reference>
<dbReference type="HOGENOM" id="CLU_1196629_0_0_1"/>
<keyword evidence="2" id="KW-1185">Reference proteome</keyword>
<evidence type="ECO:0000313" key="2">
    <source>
        <dbReference type="Proteomes" id="UP000011115"/>
    </source>
</evidence>